<evidence type="ECO:0000313" key="3">
    <source>
        <dbReference type="EMBL" id="RFC62895.1"/>
    </source>
</evidence>
<sequence length="141" mass="14803">MPGIDDIDAMNAFLADQFPELEQSLGGYTVVELSPGHLTARLDAGSRHLRPGGTVSGPTLFAIADVTQWLAILTQIGPKALTVTTNLNINFLRKPQPGALLGKGSVLKLGKRLAVTEISILSEADGEAVAHATATYSIPQT</sequence>
<name>A0A371X0Z8_9HYPH</name>
<comment type="caution">
    <text evidence="3">The sequence shown here is derived from an EMBL/GenBank/DDBJ whole genome shotgun (WGS) entry which is preliminary data.</text>
</comment>
<evidence type="ECO:0000259" key="2">
    <source>
        <dbReference type="Pfam" id="PF03061"/>
    </source>
</evidence>
<reference evidence="3 4" key="1">
    <citation type="submission" date="2018-08" db="EMBL/GenBank/DDBJ databases">
        <title>Fulvimarina sp. 85, whole genome shotgun sequence.</title>
        <authorList>
            <person name="Tuo L."/>
        </authorList>
    </citation>
    <scope>NUCLEOTIDE SEQUENCE [LARGE SCALE GENOMIC DNA]</scope>
    <source>
        <strain evidence="3 4">85</strain>
    </source>
</reference>
<organism evidence="3 4">
    <name type="scientific">Fulvimarina endophytica</name>
    <dbReference type="NCBI Taxonomy" id="2293836"/>
    <lineage>
        <taxon>Bacteria</taxon>
        <taxon>Pseudomonadati</taxon>
        <taxon>Pseudomonadota</taxon>
        <taxon>Alphaproteobacteria</taxon>
        <taxon>Hyphomicrobiales</taxon>
        <taxon>Aurantimonadaceae</taxon>
        <taxon>Fulvimarina</taxon>
    </lineage>
</organism>
<dbReference type="Gene3D" id="3.10.129.10">
    <property type="entry name" value="Hotdog Thioesterase"/>
    <property type="match status" value="1"/>
</dbReference>
<evidence type="ECO:0000313" key="4">
    <source>
        <dbReference type="Proteomes" id="UP000264310"/>
    </source>
</evidence>
<dbReference type="InterPro" id="IPR006683">
    <property type="entry name" value="Thioestr_dom"/>
</dbReference>
<dbReference type="Proteomes" id="UP000264310">
    <property type="component" value="Unassembled WGS sequence"/>
</dbReference>
<protein>
    <submittedName>
        <fullName evidence="3">PaaI family thioesterase</fullName>
    </submittedName>
</protein>
<keyword evidence="1" id="KW-0378">Hydrolase</keyword>
<accession>A0A371X0Z8</accession>
<dbReference type="SUPFAM" id="SSF54637">
    <property type="entry name" value="Thioesterase/thiol ester dehydrase-isomerase"/>
    <property type="match status" value="1"/>
</dbReference>
<gene>
    <name evidence="3" type="ORF">DYI37_13130</name>
</gene>
<keyword evidence="4" id="KW-1185">Reference proteome</keyword>
<dbReference type="Pfam" id="PF03061">
    <property type="entry name" value="4HBT"/>
    <property type="match status" value="1"/>
</dbReference>
<dbReference type="OrthoDB" id="9805304at2"/>
<dbReference type="PANTHER" id="PTHR43240:SF10">
    <property type="entry name" value="BLL4964 PROTEIN"/>
    <property type="match status" value="1"/>
</dbReference>
<dbReference type="GO" id="GO:0005829">
    <property type="term" value="C:cytosol"/>
    <property type="evidence" value="ECO:0007669"/>
    <property type="project" value="TreeGrafter"/>
</dbReference>
<dbReference type="GO" id="GO:0061522">
    <property type="term" value="F:1,4-dihydroxy-2-naphthoyl-CoA thioesterase activity"/>
    <property type="evidence" value="ECO:0007669"/>
    <property type="project" value="TreeGrafter"/>
</dbReference>
<feature type="domain" description="Thioesterase" evidence="2">
    <location>
        <begin position="52"/>
        <end position="127"/>
    </location>
</feature>
<evidence type="ECO:0000256" key="1">
    <source>
        <dbReference type="ARBA" id="ARBA00022801"/>
    </source>
</evidence>
<dbReference type="RefSeq" id="WP_116683711.1">
    <property type="nucleotide sequence ID" value="NZ_QURL01000005.1"/>
</dbReference>
<dbReference type="InterPro" id="IPR029069">
    <property type="entry name" value="HotDog_dom_sf"/>
</dbReference>
<dbReference type="EMBL" id="QURL01000005">
    <property type="protein sequence ID" value="RFC62895.1"/>
    <property type="molecule type" value="Genomic_DNA"/>
</dbReference>
<proteinExistence type="predicted"/>
<dbReference type="PANTHER" id="PTHR43240">
    <property type="entry name" value="1,4-DIHYDROXY-2-NAPHTHOYL-COA THIOESTERASE 1"/>
    <property type="match status" value="1"/>
</dbReference>
<dbReference type="InterPro" id="IPR003736">
    <property type="entry name" value="PAAI_dom"/>
</dbReference>
<dbReference type="CDD" id="cd03443">
    <property type="entry name" value="PaaI_thioesterase"/>
    <property type="match status" value="1"/>
</dbReference>
<dbReference type="NCBIfam" id="TIGR00369">
    <property type="entry name" value="unchar_dom_1"/>
    <property type="match status" value="1"/>
</dbReference>
<dbReference type="AlphaFoldDB" id="A0A371X0Z8"/>